<evidence type="ECO:0000256" key="1">
    <source>
        <dbReference type="SAM" id="MobiDB-lite"/>
    </source>
</evidence>
<evidence type="ECO:0000313" key="2">
    <source>
        <dbReference type="EMBL" id="UVK59051.1"/>
    </source>
</evidence>
<gene>
    <name evidence="2" type="primary">33</name>
    <name evidence="2" type="ORF">SEA_CEN1621_33</name>
</gene>
<name>A0A9E7TXK6_9CAUD</name>
<dbReference type="Proteomes" id="UP001058660">
    <property type="component" value="Segment"/>
</dbReference>
<sequence length="68" mass="7459">MSASTHYTAVVEVTKTTLTPQQPGRYASDPPTPEKRSVDDVARIVVRAESRDALVEKVKGHIELLTDP</sequence>
<keyword evidence="3" id="KW-1185">Reference proteome</keyword>
<proteinExistence type="predicted"/>
<reference evidence="2" key="1">
    <citation type="submission" date="2022-07" db="EMBL/GenBank/DDBJ databases">
        <authorList>
            <person name="Torres-Arroyo K.M."/>
            <person name="Cardona-Perez A.V."/>
            <person name="Cruz-Vazquez C.O."/>
            <person name="Davila-Rivera B.E."/>
            <person name="Flores-Rivera E.M."/>
            <person name="Morales-Rodriguez J."/>
            <person name="Ramirez-Renta G.M."/>
            <person name="Ramos-Rodriguez C.M."/>
            <person name="Rodriguez-Rivera J.M."/>
            <person name="Toledo-Marrero N."/>
            <person name="Velazquez-Nunez L.D."/>
            <person name="Velez-Alicea A.S."/>
            <person name="Vazquez E."/>
            <person name="Balish M.F."/>
            <person name="Garlena R.A."/>
            <person name="Russell D.A."/>
            <person name="Jacobs-Sera D."/>
            <person name="Hatfull G.F."/>
        </authorList>
    </citation>
    <scope>NUCLEOTIDE SEQUENCE</scope>
</reference>
<organism evidence="2 3">
    <name type="scientific">Microbacterium phage Cen1621</name>
    <dbReference type="NCBI Taxonomy" id="2965191"/>
    <lineage>
        <taxon>Viruses</taxon>
        <taxon>Duplodnaviria</taxon>
        <taxon>Heunggongvirae</taxon>
        <taxon>Uroviricota</taxon>
        <taxon>Caudoviricetes</taxon>
        <taxon>Casidaviridae</taxon>
        <taxon>Cenunavirus</taxon>
        <taxon>Cenunavirus Cen1621</taxon>
    </lineage>
</organism>
<feature type="region of interest" description="Disordered" evidence="1">
    <location>
        <begin position="16"/>
        <end position="38"/>
    </location>
</feature>
<protein>
    <submittedName>
        <fullName evidence="2">Uncharacterized protein</fullName>
    </submittedName>
</protein>
<evidence type="ECO:0000313" key="3">
    <source>
        <dbReference type="Proteomes" id="UP001058660"/>
    </source>
</evidence>
<dbReference type="EMBL" id="ON970568">
    <property type="protein sequence ID" value="UVK59051.1"/>
    <property type="molecule type" value="Genomic_DNA"/>
</dbReference>
<accession>A0A9E7TXK6</accession>